<comment type="function">
    <text evidence="6">Ligates lysine onto the cytidine present at position 34 of the AUA codon-specific tRNA(Ile) that contains the anticodon CAU, in an ATP-dependent manner. Cytidine is converted to lysidine, thus changing the amino acid specificity of the tRNA from methionine to isoleucine.</text>
</comment>
<comment type="catalytic activity">
    <reaction evidence="5 6">
        <text>cytidine(34) in tRNA(Ile2) + L-lysine + ATP = lysidine(34) in tRNA(Ile2) + AMP + diphosphate + H(+)</text>
        <dbReference type="Rhea" id="RHEA:43744"/>
        <dbReference type="Rhea" id="RHEA-COMP:10625"/>
        <dbReference type="Rhea" id="RHEA-COMP:10670"/>
        <dbReference type="ChEBI" id="CHEBI:15378"/>
        <dbReference type="ChEBI" id="CHEBI:30616"/>
        <dbReference type="ChEBI" id="CHEBI:32551"/>
        <dbReference type="ChEBI" id="CHEBI:33019"/>
        <dbReference type="ChEBI" id="CHEBI:82748"/>
        <dbReference type="ChEBI" id="CHEBI:83665"/>
        <dbReference type="ChEBI" id="CHEBI:456215"/>
        <dbReference type="EC" id="6.3.4.19"/>
    </reaction>
</comment>
<name>A0A4U2Z343_9BACT</name>
<evidence type="ECO:0000256" key="2">
    <source>
        <dbReference type="ARBA" id="ARBA00022694"/>
    </source>
</evidence>
<dbReference type="HAMAP" id="MF_01161">
    <property type="entry name" value="tRNA_Ile_lys_synt"/>
    <property type="match status" value="1"/>
</dbReference>
<protein>
    <recommendedName>
        <fullName evidence="6">tRNA(Ile)-lysidine synthase</fullName>
        <ecNumber evidence="6">6.3.4.19</ecNumber>
    </recommendedName>
    <alternativeName>
        <fullName evidence="6">tRNA(Ile)-2-lysyl-cytidine synthase</fullName>
    </alternativeName>
    <alternativeName>
        <fullName evidence="6">tRNA(Ile)-lysidine synthetase</fullName>
    </alternativeName>
</protein>
<comment type="subcellular location">
    <subcellularLocation>
        <location evidence="6">Cytoplasm</location>
    </subcellularLocation>
</comment>
<dbReference type="OrthoDB" id="5289653at2"/>
<dbReference type="EMBL" id="SZPX01000008">
    <property type="protein sequence ID" value="TKI68499.1"/>
    <property type="molecule type" value="Genomic_DNA"/>
</dbReference>
<dbReference type="Proteomes" id="UP000309561">
    <property type="component" value="Unassembled WGS sequence"/>
</dbReference>
<organism evidence="8 9">
    <name type="scientific">Sulfurimonas crateris</name>
    <dbReference type="NCBI Taxonomy" id="2574727"/>
    <lineage>
        <taxon>Bacteria</taxon>
        <taxon>Pseudomonadati</taxon>
        <taxon>Campylobacterota</taxon>
        <taxon>Epsilonproteobacteria</taxon>
        <taxon>Campylobacterales</taxon>
        <taxon>Sulfurimonadaceae</taxon>
        <taxon>Sulfurimonas</taxon>
    </lineage>
</organism>
<evidence type="ECO:0000256" key="5">
    <source>
        <dbReference type="ARBA" id="ARBA00048539"/>
    </source>
</evidence>
<dbReference type="Gene3D" id="3.40.50.620">
    <property type="entry name" value="HUPs"/>
    <property type="match status" value="1"/>
</dbReference>
<comment type="caution">
    <text evidence="8">The sequence shown here is derived from an EMBL/GenBank/DDBJ whole genome shotgun (WGS) entry which is preliminary data.</text>
</comment>
<feature type="domain" description="tRNA(Ile)-lysidine/2-thiocytidine synthase N-terminal" evidence="7">
    <location>
        <begin position="15"/>
        <end position="188"/>
    </location>
</feature>
<evidence type="ECO:0000256" key="3">
    <source>
        <dbReference type="ARBA" id="ARBA00022741"/>
    </source>
</evidence>
<dbReference type="InterPro" id="IPR012795">
    <property type="entry name" value="tRNA_Ile_lys_synt_N"/>
</dbReference>
<gene>
    <name evidence="6 8" type="primary">tilS</name>
    <name evidence="8" type="ORF">FCU45_10835</name>
</gene>
<dbReference type="GO" id="GO:0005737">
    <property type="term" value="C:cytoplasm"/>
    <property type="evidence" value="ECO:0007669"/>
    <property type="project" value="UniProtKB-SubCell"/>
</dbReference>
<keyword evidence="4 6" id="KW-0067">ATP-binding</keyword>
<dbReference type="AlphaFoldDB" id="A0A4U2Z343"/>
<evidence type="ECO:0000313" key="9">
    <source>
        <dbReference type="Proteomes" id="UP000309561"/>
    </source>
</evidence>
<dbReference type="PANTHER" id="PTHR43033:SF1">
    <property type="entry name" value="TRNA(ILE)-LYSIDINE SYNTHASE-RELATED"/>
    <property type="match status" value="1"/>
</dbReference>
<dbReference type="GO" id="GO:0006400">
    <property type="term" value="P:tRNA modification"/>
    <property type="evidence" value="ECO:0007669"/>
    <property type="project" value="UniProtKB-UniRule"/>
</dbReference>
<dbReference type="EC" id="6.3.4.19" evidence="6"/>
<comment type="similarity">
    <text evidence="6">Belongs to the tRNA(Ile)-lysidine synthase family.</text>
</comment>
<dbReference type="GO" id="GO:0032267">
    <property type="term" value="F:tRNA(Ile)-lysidine synthase activity"/>
    <property type="evidence" value="ECO:0007669"/>
    <property type="project" value="UniProtKB-EC"/>
</dbReference>
<dbReference type="NCBIfam" id="TIGR02432">
    <property type="entry name" value="lysidine_TilS_N"/>
    <property type="match status" value="1"/>
</dbReference>
<dbReference type="SUPFAM" id="SSF52402">
    <property type="entry name" value="Adenine nucleotide alpha hydrolases-like"/>
    <property type="match status" value="1"/>
</dbReference>
<keyword evidence="3 6" id="KW-0547">Nucleotide-binding</keyword>
<keyword evidence="1 6" id="KW-0436">Ligase</keyword>
<evidence type="ECO:0000256" key="4">
    <source>
        <dbReference type="ARBA" id="ARBA00022840"/>
    </source>
</evidence>
<comment type="domain">
    <text evidence="6">The N-terminal region contains the highly conserved SGGXDS motif, predicted to be a P-loop motif involved in ATP binding.</text>
</comment>
<keyword evidence="2 6" id="KW-0819">tRNA processing</keyword>
<keyword evidence="9" id="KW-1185">Reference proteome</keyword>
<dbReference type="InterPro" id="IPR012094">
    <property type="entry name" value="tRNA_Ile_lys_synt"/>
</dbReference>
<dbReference type="InterPro" id="IPR014729">
    <property type="entry name" value="Rossmann-like_a/b/a_fold"/>
</dbReference>
<dbReference type="GO" id="GO:0005524">
    <property type="term" value="F:ATP binding"/>
    <property type="evidence" value="ECO:0007669"/>
    <property type="project" value="UniProtKB-UniRule"/>
</dbReference>
<evidence type="ECO:0000256" key="1">
    <source>
        <dbReference type="ARBA" id="ARBA00022598"/>
    </source>
</evidence>
<proteinExistence type="inferred from homology"/>
<keyword evidence="6" id="KW-0963">Cytoplasm</keyword>
<feature type="binding site" evidence="6">
    <location>
        <begin position="20"/>
        <end position="25"/>
    </location>
    <ligand>
        <name>ATP</name>
        <dbReference type="ChEBI" id="CHEBI:30616"/>
    </ligand>
</feature>
<dbReference type="CDD" id="cd01992">
    <property type="entry name" value="TilS_N"/>
    <property type="match status" value="1"/>
</dbReference>
<reference evidence="8 9" key="1">
    <citation type="submission" date="2019-04" db="EMBL/GenBank/DDBJ databases">
        <title>Sulfurimonas crateris sp. nov. a facultative anaerobic sulfur-oxidizing chemolithautotrophic bacterium isolated from a terrestrial mud vulcano.</title>
        <authorList>
            <person name="Ratnikova N.M."/>
            <person name="Slobodkin A.I."/>
            <person name="Merkel A.Y."/>
            <person name="Novikov A."/>
            <person name="Bonch-Osmolovskaya E.A."/>
            <person name="Slobodkina G.B."/>
        </authorList>
    </citation>
    <scope>NUCLEOTIDE SEQUENCE [LARGE SCALE GENOMIC DNA]</scope>
    <source>
        <strain evidence="8 9">SN118</strain>
    </source>
</reference>
<evidence type="ECO:0000259" key="7">
    <source>
        <dbReference type="Pfam" id="PF01171"/>
    </source>
</evidence>
<evidence type="ECO:0000256" key="6">
    <source>
        <dbReference type="HAMAP-Rule" id="MF_01161"/>
    </source>
</evidence>
<dbReference type="Pfam" id="PF01171">
    <property type="entry name" value="ATP_bind_3"/>
    <property type="match status" value="1"/>
</dbReference>
<sequence>MLKDKTLLNLKDKKNLLAFSGGADSTALFFLLLKHKVPFDIAIVDYGIREQSKEEVAYAQELARTHNLTCYIFRAPKIERNFEAKAREIRYGFFEELIKKHAYENLLTAHHLGDRFEWMLMQFCKGAGCAEIAGMQSIQKRDFYTLVRPLLHLDKKELLAYLHANEKEYFEDESNLDEDIKRNSFRHNYSMPLLEKYLSGIKKSFDYIDEDRAELIEEIELDSIVDFAYFRSSHNLRADIFTIDKYLKSRLYMLSASEREALKETPTVIVGRRFIVNQDRGLVFIAPYEQESIKMDEKFKDECRVLKIEPKLRPYLYKNQRAFLKVKELLSTTA</sequence>
<dbReference type="InterPro" id="IPR011063">
    <property type="entry name" value="TilS/TtcA_N"/>
</dbReference>
<evidence type="ECO:0000313" key="8">
    <source>
        <dbReference type="EMBL" id="TKI68499.1"/>
    </source>
</evidence>
<dbReference type="PANTHER" id="PTHR43033">
    <property type="entry name" value="TRNA(ILE)-LYSIDINE SYNTHASE-RELATED"/>
    <property type="match status" value="1"/>
</dbReference>
<dbReference type="RefSeq" id="WP_137015177.1">
    <property type="nucleotide sequence ID" value="NZ_SZPX01000008.1"/>
</dbReference>
<accession>A0A4U2Z343</accession>